<dbReference type="EMBL" id="CP026248">
    <property type="protein sequence ID" value="AWP02367.1"/>
    <property type="molecule type" value="Genomic_DNA"/>
</dbReference>
<protein>
    <submittedName>
        <fullName evidence="2">Uncharacterized protein</fullName>
    </submittedName>
</protein>
<evidence type="ECO:0000256" key="1">
    <source>
        <dbReference type="SAM" id="MobiDB-lite"/>
    </source>
</evidence>
<name>A0A2U9BEL7_SCOMX</name>
<organism evidence="2 3">
    <name type="scientific">Scophthalmus maximus</name>
    <name type="common">Turbot</name>
    <name type="synonym">Psetta maxima</name>
    <dbReference type="NCBI Taxonomy" id="52904"/>
    <lineage>
        <taxon>Eukaryota</taxon>
        <taxon>Metazoa</taxon>
        <taxon>Chordata</taxon>
        <taxon>Craniata</taxon>
        <taxon>Vertebrata</taxon>
        <taxon>Euteleostomi</taxon>
        <taxon>Actinopterygii</taxon>
        <taxon>Neopterygii</taxon>
        <taxon>Teleostei</taxon>
        <taxon>Neoteleostei</taxon>
        <taxon>Acanthomorphata</taxon>
        <taxon>Carangaria</taxon>
        <taxon>Pleuronectiformes</taxon>
        <taxon>Pleuronectoidei</taxon>
        <taxon>Scophthalmidae</taxon>
        <taxon>Scophthalmus</taxon>
    </lineage>
</organism>
<feature type="compositionally biased region" description="Basic and acidic residues" evidence="1">
    <location>
        <begin position="8"/>
        <end position="22"/>
    </location>
</feature>
<gene>
    <name evidence="2" type="ORF">SMAX5B_013035</name>
</gene>
<evidence type="ECO:0000313" key="3">
    <source>
        <dbReference type="Proteomes" id="UP000246464"/>
    </source>
</evidence>
<proteinExistence type="predicted"/>
<dbReference type="Proteomes" id="UP000246464">
    <property type="component" value="Chromosome 6"/>
</dbReference>
<feature type="region of interest" description="Disordered" evidence="1">
    <location>
        <begin position="1"/>
        <end position="22"/>
    </location>
</feature>
<evidence type="ECO:0000313" key="2">
    <source>
        <dbReference type="EMBL" id="AWP02367.1"/>
    </source>
</evidence>
<reference evidence="2 3" key="1">
    <citation type="submission" date="2017-12" db="EMBL/GenBank/DDBJ databases">
        <title>Integrating genomic resources of turbot (Scophthalmus maximus) in depth evaluation of genetic and physical mapping variation across individuals.</title>
        <authorList>
            <person name="Martinez P."/>
        </authorList>
    </citation>
    <scope>NUCLEOTIDE SEQUENCE [LARGE SCALE GENOMIC DNA]</scope>
</reference>
<accession>A0A2U9BEL7</accession>
<dbReference type="AlphaFoldDB" id="A0A2U9BEL7"/>
<keyword evidence="3" id="KW-1185">Reference proteome</keyword>
<sequence>MNQGVSETGRRTVEDEDTRRAETWRCQPRQMFLSLLRATLRLQAPRSAPAKPPAGITSLCHGARALASAPEGRGSCFGLK</sequence>